<dbReference type="Pfam" id="PF11136">
    <property type="entry name" value="DUF2889"/>
    <property type="match status" value="1"/>
</dbReference>
<dbReference type="EMBL" id="CAFBOL010000107">
    <property type="protein sequence ID" value="CAB5010589.1"/>
    <property type="molecule type" value="Genomic_DNA"/>
</dbReference>
<evidence type="ECO:0000313" key="5">
    <source>
        <dbReference type="EMBL" id="CAB4951762.1"/>
    </source>
</evidence>
<dbReference type="InterPro" id="IPR021312">
    <property type="entry name" value="DUF2889"/>
</dbReference>
<sequence length="349" mass="37732">MGLAMTHDHTTTAVAIGERPLHPRHGLHAPRASTPERRPNSIRRTYTIDTVRPGDILGEIVQTAVLRDLHTAADGTTTVLQTAEVHTQIDFQAHFALLEITSDPPRERLHELVGRSVSTGFRAAVAGLLPDDVEQATALYSLLDDLPGAALVSGVVIGVAGRISDLQRSGPKLQIEGLCAGFQAGGSIMVEIDAGHHSPTVTGPQAPSLTNDDPLAWHAMRSMGPHDARRLRRLDVLPGATPDAPVEVEVYFRDSHVDEHGSERVVHEYSVTALVDPASQTVIRSSAVAHSLPWLECIQAEASGDRLAGRPLRGLRPHVREELIGITTCTHLNDTLRSIEDVRAILQMF</sequence>
<feature type="region of interest" description="Disordered" evidence="1">
    <location>
        <begin position="15"/>
        <end position="41"/>
    </location>
</feature>
<protein>
    <submittedName>
        <fullName evidence="4">Unannotated protein</fullName>
    </submittedName>
</protein>
<dbReference type="EMBL" id="CAFBIY010000161">
    <property type="protein sequence ID" value="CAB4852835.1"/>
    <property type="molecule type" value="Genomic_DNA"/>
</dbReference>
<gene>
    <name evidence="3" type="ORF">UFOPK2656_02338</name>
    <name evidence="4" type="ORF">UFOPK3267_02357</name>
    <name evidence="5" type="ORF">UFOPK3651_02903</name>
    <name evidence="6" type="ORF">UFOPK3931_02790</name>
    <name evidence="2" type="ORF">UFOPK4189_02347</name>
</gene>
<reference evidence="4" key="1">
    <citation type="submission" date="2020-05" db="EMBL/GenBank/DDBJ databases">
        <authorList>
            <person name="Chiriac C."/>
            <person name="Salcher M."/>
            <person name="Ghai R."/>
            <person name="Kavagutti S V."/>
        </authorList>
    </citation>
    <scope>NUCLEOTIDE SEQUENCE</scope>
</reference>
<name>A0A6J7C645_9ZZZZ</name>
<evidence type="ECO:0000256" key="1">
    <source>
        <dbReference type="SAM" id="MobiDB-lite"/>
    </source>
</evidence>
<dbReference type="AlphaFoldDB" id="A0A6J7C645"/>
<accession>A0A6J7C645</accession>
<dbReference type="EMBL" id="CAESGF010000015">
    <property type="protein sequence ID" value="CAB4364588.1"/>
    <property type="molecule type" value="Genomic_DNA"/>
</dbReference>
<evidence type="ECO:0000313" key="4">
    <source>
        <dbReference type="EMBL" id="CAB4852835.1"/>
    </source>
</evidence>
<evidence type="ECO:0000313" key="6">
    <source>
        <dbReference type="EMBL" id="CAB5010589.1"/>
    </source>
</evidence>
<dbReference type="EMBL" id="CAFBMT010000024">
    <property type="protein sequence ID" value="CAB4951762.1"/>
    <property type="molecule type" value="Genomic_DNA"/>
</dbReference>
<proteinExistence type="predicted"/>
<evidence type="ECO:0000313" key="2">
    <source>
        <dbReference type="EMBL" id="CAB4364588.1"/>
    </source>
</evidence>
<evidence type="ECO:0000313" key="3">
    <source>
        <dbReference type="EMBL" id="CAB4734012.1"/>
    </source>
</evidence>
<dbReference type="EMBL" id="CAEZYF010000016">
    <property type="protein sequence ID" value="CAB4734012.1"/>
    <property type="molecule type" value="Genomic_DNA"/>
</dbReference>
<organism evidence="4">
    <name type="scientific">freshwater metagenome</name>
    <dbReference type="NCBI Taxonomy" id="449393"/>
    <lineage>
        <taxon>unclassified sequences</taxon>
        <taxon>metagenomes</taxon>
        <taxon>ecological metagenomes</taxon>
    </lineage>
</organism>